<sequence>MSNNTVPEIAFQLLSIEATLFTSITGLFGVYVVLFVLALWATYRRTNKAKARLRILTWVLVVDICVHYTMRTVAFAKVRVPTLEDNDMLVWYVPVNMVAFFTSITAGLISDGLLAWRLYVVWGCARWTLWMSATAVITTAMVGFASDLQGLGFYHNAGTYVAHLEDVGFEVNIAWCWLMFGTNTLLTGAVIGRIVYLARAAPVRSVGGLPYAKIIEATVESALVTWFGLVFYGIATVAPQGRVTTNLNIGFVLGCIIPLFFGISQCLITARLGLTLPKDSKLASQLKLDSGFGGARNVVINIQGAIPGSRVFDPDVDVAVEKEGMPSKHSDSERSSVEATV</sequence>
<feature type="transmembrane region" description="Helical" evidence="2">
    <location>
        <begin position="127"/>
        <end position="146"/>
    </location>
</feature>
<accession>A0A9P3L8R8</accession>
<dbReference type="OrthoDB" id="3240386at2759"/>
<feature type="transmembrane region" description="Helical" evidence="2">
    <location>
        <begin position="247"/>
        <end position="268"/>
    </location>
</feature>
<keyword evidence="2" id="KW-1133">Transmembrane helix</keyword>
<protein>
    <submittedName>
        <fullName evidence="3">Uncharacterized protein</fullName>
    </submittedName>
</protein>
<feature type="region of interest" description="Disordered" evidence="1">
    <location>
        <begin position="322"/>
        <end position="341"/>
    </location>
</feature>
<feature type="transmembrane region" description="Helical" evidence="2">
    <location>
        <begin position="90"/>
        <end position="115"/>
    </location>
</feature>
<dbReference type="AlphaFoldDB" id="A0A9P3L8R8"/>
<evidence type="ECO:0000313" key="4">
    <source>
        <dbReference type="Proteomes" id="UP000703269"/>
    </source>
</evidence>
<dbReference type="Proteomes" id="UP000703269">
    <property type="component" value="Unassembled WGS sequence"/>
</dbReference>
<feature type="transmembrane region" description="Helical" evidence="2">
    <location>
        <begin position="217"/>
        <end position="235"/>
    </location>
</feature>
<gene>
    <name evidence="3" type="ORF">PsYK624_024600</name>
</gene>
<evidence type="ECO:0000256" key="1">
    <source>
        <dbReference type="SAM" id="MobiDB-lite"/>
    </source>
</evidence>
<proteinExistence type="predicted"/>
<comment type="caution">
    <text evidence="3">The sequence shown here is derived from an EMBL/GenBank/DDBJ whole genome shotgun (WGS) entry which is preliminary data.</text>
</comment>
<keyword evidence="2" id="KW-0812">Transmembrane</keyword>
<evidence type="ECO:0000313" key="3">
    <source>
        <dbReference type="EMBL" id="GJE86380.1"/>
    </source>
</evidence>
<dbReference type="EMBL" id="BPQB01000004">
    <property type="protein sequence ID" value="GJE86380.1"/>
    <property type="molecule type" value="Genomic_DNA"/>
</dbReference>
<feature type="transmembrane region" description="Helical" evidence="2">
    <location>
        <begin position="172"/>
        <end position="196"/>
    </location>
</feature>
<keyword evidence="4" id="KW-1185">Reference proteome</keyword>
<feature type="transmembrane region" description="Helical" evidence="2">
    <location>
        <begin position="53"/>
        <end position="70"/>
    </location>
</feature>
<evidence type="ECO:0000256" key="2">
    <source>
        <dbReference type="SAM" id="Phobius"/>
    </source>
</evidence>
<reference evidence="3 4" key="1">
    <citation type="submission" date="2021-08" db="EMBL/GenBank/DDBJ databases">
        <title>Draft Genome Sequence of Phanerochaete sordida strain YK-624.</title>
        <authorList>
            <person name="Mori T."/>
            <person name="Dohra H."/>
            <person name="Suzuki T."/>
            <person name="Kawagishi H."/>
            <person name="Hirai H."/>
        </authorList>
    </citation>
    <scope>NUCLEOTIDE SEQUENCE [LARGE SCALE GENOMIC DNA]</scope>
    <source>
        <strain evidence="3 4">YK-624</strain>
    </source>
</reference>
<name>A0A9P3L8R8_9APHY</name>
<keyword evidence="2" id="KW-0472">Membrane</keyword>
<feature type="transmembrane region" description="Helical" evidence="2">
    <location>
        <begin position="20"/>
        <end position="41"/>
    </location>
</feature>
<organism evidence="3 4">
    <name type="scientific">Phanerochaete sordida</name>
    <dbReference type="NCBI Taxonomy" id="48140"/>
    <lineage>
        <taxon>Eukaryota</taxon>
        <taxon>Fungi</taxon>
        <taxon>Dikarya</taxon>
        <taxon>Basidiomycota</taxon>
        <taxon>Agaricomycotina</taxon>
        <taxon>Agaricomycetes</taxon>
        <taxon>Polyporales</taxon>
        <taxon>Phanerochaetaceae</taxon>
        <taxon>Phanerochaete</taxon>
    </lineage>
</organism>